<reference evidence="2 3" key="1">
    <citation type="submission" date="2020-02" db="EMBL/GenBank/DDBJ databases">
        <authorList>
            <person name="Ferguson B K."/>
        </authorList>
    </citation>
    <scope>NUCLEOTIDE SEQUENCE [LARGE SCALE GENOMIC DNA]</scope>
</reference>
<gene>
    <name evidence="2" type="ORF">NTEN_LOCUS12846</name>
</gene>
<name>A0A6H5H1T3_9HEMI</name>
<dbReference type="Proteomes" id="UP000479000">
    <property type="component" value="Unassembled WGS sequence"/>
</dbReference>
<dbReference type="OrthoDB" id="2544694at2759"/>
<evidence type="ECO:0000313" key="3">
    <source>
        <dbReference type="Proteomes" id="UP000479000"/>
    </source>
</evidence>
<feature type="region of interest" description="Disordered" evidence="1">
    <location>
        <begin position="1"/>
        <end position="27"/>
    </location>
</feature>
<protein>
    <submittedName>
        <fullName evidence="2">Uncharacterized protein</fullName>
    </submittedName>
</protein>
<evidence type="ECO:0000313" key="2">
    <source>
        <dbReference type="EMBL" id="CAB0007573.1"/>
    </source>
</evidence>
<proteinExistence type="predicted"/>
<dbReference type="AlphaFoldDB" id="A0A6H5H1T3"/>
<keyword evidence="3" id="KW-1185">Reference proteome</keyword>
<sequence>MKQQQPTQQSEVGEYDNSEGGESADAAEHEMKQWNKAGTCTQFNRLLRRKQPVTPLELHFKKYTIVAFNASKCLARVRLHSLRASHLTQGVIDFRSSGEWAPHVMNSQDVNDALELRSKNLCWIISLFLLTSSPGILNSMHINSYVFLAESPHTWCKVPPLIAANWTAGEIRTISSTE</sequence>
<evidence type="ECO:0000256" key="1">
    <source>
        <dbReference type="SAM" id="MobiDB-lite"/>
    </source>
</evidence>
<dbReference type="EMBL" id="CADCXU010019144">
    <property type="protein sequence ID" value="CAB0007573.1"/>
    <property type="molecule type" value="Genomic_DNA"/>
</dbReference>
<feature type="compositionally biased region" description="Polar residues" evidence="1">
    <location>
        <begin position="1"/>
        <end position="11"/>
    </location>
</feature>
<accession>A0A6H5H1T3</accession>
<organism evidence="2 3">
    <name type="scientific">Nesidiocoris tenuis</name>
    <dbReference type="NCBI Taxonomy" id="355587"/>
    <lineage>
        <taxon>Eukaryota</taxon>
        <taxon>Metazoa</taxon>
        <taxon>Ecdysozoa</taxon>
        <taxon>Arthropoda</taxon>
        <taxon>Hexapoda</taxon>
        <taxon>Insecta</taxon>
        <taxon>Pterygota</taxon>
        <taxon>Neoptera</taxon>
        <taxon>Paraneoptera</taxon>
        <taxon>Hemiptera</taxon>
        <taxon>Heteroptera</taxon>
        <taxon>Panheteroptera</taxon>
        <taxon>Cimicomorpha</taxon>
        <taxon>Miridae</taxon>
        <taxon>Dicyphina</taxon>
        <taxon>Nesidiocoris</taxon>
    </lineage>
</organism>